<reference evidence="2" key="2">
    <citation type="submission" date="2021-01" db="EMBL/GenBank/DDBJ databases">
        <authorList>
            <person name="Kang M."/>
        </authorList>
    </citation>
    <scope>NUCLEOTIDE SEQUENCE</scope>
    <source>
        <strain evidence="2">KACC 17527</strain>
    </source>
</reference>
<dbReference type="InterPro" id="IPR051044">
    <property type="entry name" value="MAG_DAG_Lipase"/>
</dbReference>
<dbReference type="Pfam" id="PF12146">
    <property type="entry name" value="Hydrolase_4"/>
    <property type="match status" value="1"/>
</dbReference>
<evidence type="ECO:0000259" key="1">
    <source>
        <dbReference type="Pfam" id="PF12146"/>
    </source>
</evidence>
<name>A0A934WKG4_9BURK</name>
<comment type="caution">
    <text evidence="2">The sequence shown here is derived from an EMBL/GenBank/DDBJ whole genome shotgun (WGS) entry which is preliminary data.</text>
</comment>
<accession>A0A934WKG4</accession>
<dbReference type="Proteomes" id="UP000630528">
    <property type="component" value="Unassembled WGS sequence"/>
</dbReference>
<protein>
    <submittedName>
        <fullName evidence="2">Lysophospholipase</fullName>
    </submittedName>
</protein>
<feature type="domain" description="Serine aminopeptidase S33" evidence="1">
    <location>
        <begin position="34"/>
        <end position="266"/>
    </location>
</feature>
<dbReference type="EMBL" id="JAEPWM010000002">
    <property type="protein sequence ID" value="MBK6005704.1"/>
    <property type="molecule type" value="Genomic_DNA"/>
</dbReference>
<organism evidence="2 3">
    <name type="scientific">Ramlibacter ginsenosidimutans</name>
    <dbReference type="NCBI Taxonomy" id="502333"/>
    <lineage>
        <taxon>Bacteria</taxon>
        <taxon>Pseudomonadati</taxon>
        <taxon>Pseudomonadota</taxon>
        <taxon>Betaproteobacteria</taxon>
        <taxon>Burkholderiales</taxon>
        <taxon>Comamonadaceae</taxon>
        <taxon>Ramlibacter</taxon>
    </lineage>
</organism>
<proteinExistence type="predicted"/>
<evidence type="ECO:0000313" key="3">
    <source>
        <dbReference type="Proteomes" id="UP000630528"/>
    </source>
</evidence>
<gene>
    <name evidence="2" type="ORF">JJB11_06320</name>
</gene>
<dbReference type="InterPro" id="IPR000073">
    <property type="entry name" value="AB_hydrolase_1"/>
</dbReference>
<keyword evidence="3" id="KW-1185">Reference proteome</keyword>
<dbReference type="PRINTS" id="PR00111">
    <property type="entry name" value="ABHYDROLASE"/>
</dbReference>
<dbReference type="AlphaFoldDB" id="A0A934WKG4"/>
<dbReference type="SUPFAM" id="SSF53474">
    <property type="entry name" value="alpha/beta-Hydrolases"/>
    <property type="match status" value="1"/>
</dbReference>
<sequence length="282" mass="31033">MSHAGAESTLSTFTASDGDNLAVQDWYLPEGLPQRGVALVVHGLGEHAGRYDAFAHVLNGWGYAVRSYDQYGHGESDGLRGGLPHPNRLLDDMADLVESTRVRNPGKPLVLVGHSMGGLVAASFVARTLHAVDALVLSSPLLAMRLNAAQRLMMSVVPRIAPNLTVPNGLNPQFLSHDPRVVQSYLNDPRVHDRISGRLARFLEEEGSLVRSRAASWNVPTLLMYAGDDRLVDPRGSELFAASAPPRFVTARRFDGMYHEIFNEREAQPVYACLRQWLDARF</sequence>
<reference evidence="2" key="1">
    <citation type="journal article" date="2012" name="J. Microbiol. Biotechnol.">
        <title>Ramlibacter ginsenosidimutans sp. nov., with ginsenoside-converting activity.</title>
        <authorList>
            <person name="Wang L."/>
            <person name="An D.S."/>
            <person name="Kim S.G."/>
            <person name="Jin F.X."/>
            <person name="Kim S.C."/>
            <person name="Lee S.T."/>
            <person name="Im W.T."/>
        </authorList>
    </citation>
    <scope>NUCLEOTIDE SEQUENCE</scope>
    <source>
        <strain evidence="2">KACC 17527</strain>
    </source>
</reference>
<dbReference type="RefSeq" id="WP_201167337.1">
    <property type="nucleotide sequence ID" value="NZ_JAEPWM010000002.1"/>
</dbReference>
<evidence type="ECO:0000313" key="2">
    <source>
        <dbReference type="EMBL" id="MBK6005704.1"/>
    </source>
</evidence>
<dbReference type="InterPro" id="IPR029058">
    <property type="entry name" value="AB_hydrolase_fold"/>
</dbReference>
<dbReference type="InterPro" id="IPR022742">
    <property type="entry name" value="Hydrolase_4"/>
</dbReference>
<dbReference type="PANTHER" id="PTHR11614">
    <property type="entry name" value="PHOSPHOLIPASE-RELATED"/>
    <property type="match status" value="1"/>
</dbReference>
<dbReference type="Gene3D" id="3.40.50.1820">
    <property type="entry name" value="alpha/beta hydrolase"/>
    <property type="match status" value="1"/>
</dbReference>